<keyword evidence="2" id="KW-0812">Transmembrane</keyword>
<feature type="compositionally biased region" description="Low complexity" evidence="1">
    <location>
        <begin position="287"/>
        <end position="305"/>
    </location>
</feature>
<protein>
    <submittedName>
        <fullName evidence="3">Uncharacterized protein</fullName>
    </submittedName>
</protein>
<comment type="caution">
    <text evidence="3">The sequence shown here is derived from an EMBL/GenBank/DDBJ whole genome shotgun (WGS) entry which is preliminary data.</text>
</comment>
<gene>
    <name evidence="3" type="ORF">GCM10025868_19480</name>
</gene>
<keyword evidence="2" id="KW-0472">Membrane</keyword>
<evidence type="ECO:0000313" key="4">
    <source>
        <dbReference type="Proteomes" id="UP001157017"/>
    </source>
</evidence>
<evidence type="ECO:0000313" key="3">
    <source>
        <dbReference type="EMBL" id="GMA86698.1"/>
    </source>
</evidence>
<keyword evidence="4" id="KW-1185">Reference proteome</keyword>
<dbReference type="Proteomes" id="UP001157017">
    <property type="component" value="Unassembled WGS sequence"/>
</dbReference>
<reference evidence="4" key="1">
    <citation type="journal article" date="2019" name="Int. J. Syst. Evol. Microbiol.">
        <title>The Global Catalogue of Microorganisms (GCM) 10K type strain sequencing project: providing services to taxonomists for standard genome sequencing and annotation.</title>
        <authorList>
            <consortium name="The Broad Institute Genomics Platform"/>
            <consortium name="The Broad Institute Genome Sequencing Center for Infectious Disease"/>
            <person name="Wu L."/>
            <person name="Ma J."/>
        </authorList>
    </citation>
    <scope>NUCLEOTIDE SEQUENCE [LARGE SCALE GENOMIC DNA]</scope>
    <source>
        <strain evidence="4">NBRC 108730</strain>
    </source>
</reference>
<evidence type="ECO:0000256" key="1">
    <source>
        <dbReference type="SAM" id="MobiDB-lite"/>
    </source>
</evidence>
<name>A0ABQ6JEV2_9ACTN</name>
<accession>A0ABQ6JEV2</accession>
<feature type="transmembrane region" description="Helical" evidence="2">
    <location>
        <begin position="324"/>
        <end position="349"/>
    </location>
</feature>
<feature type="region of interest" description="Disordered" evidence="1">
    <location>
        <begin position="235"/>
        <end position="305"/>
    </location>
</feature>
<organism evidence="3 4">
    <name type="scientific">Angustibacter aerolatus</name>
    <dbReference type="NCBI Taxonomy" id="1162965"/>
    <lineage>
        <taxon>Bacteria</taxon>
        <taxon>Bacillati</taxon>
        <taxon>Actinomycetota</taxon>
        <taxon>Actinomycetes</taxon>
        <taxon>Kineosporiales</taxon>
        <taxon>Kineosporiaceae</taxon>
    </lineage>
</organism>
<evidence type="ECO:0000256" key="2">
    <source>
        <dbReference type="SAM" id="Phobius"/>
    </source>
</evidence>
<dbReference type="Gene3D" id="3.40.190.10">
    <property type="entry name" value="Periplasmic binding protein-like II"/>
    <property type="match status" value="1"/>
</dbReference>
<sequence>MPKKYYASGQNVCLDANPVPFLPQVAAPVGRLATIGLDVQFAIVTSQITCQVVVPGSADGASLVALGRQAPSHRFMLGITSIGDAERYRLDTAALQTRVSDDASADLTTDAGRSFVGPTTESLRVSAKLLRPDREAGHWTVPVSTITRDTAGAGAYPGAMVVYASVPTQGLDAADAKGYAGLVRWAVQSGQRPGPANGHLAAGYLPLTATNGLGRLAGYSLAAADAIAAQRGQVPDITTYDAQRPTPKPTASSSDTPGGPPGGGHGGASASGGSGGSGGSGTGGGPATKPAGTGAPSGAPSAAPTAPTVIDAAPVATTTQSIGLLGLLPMAVVGLAVLAGVGAGTTWGVRRLRGTR</sequence>
<proteinExistence type="predicted"/>
<keyword evidence="2" id="KW-1133">Transmembrane helix</keyword>
<feature type="compositionally biased region" description="Gly residues" evidence="1">
    <location>
        <begin position="261"/>
        <end position="286"/>
    </location>
</feature>
<dbReference type="EMBL" id="BSUZ01000001">
    <property type="protein sequence ID" value="GMA86698.1"/>
    <property type="molecule type" value="Genomic_DNA"/>
</dbReference>